<feature type="region of interest" description="Disordered" evidence="1">
    <location>
        <begin position="449"/>
        <end position="471"/>
    </location>
</feature>
<feature type="compositionally biased region" description="Pro residues" evidence="1">
    <location>
        <begin position="451"/>
        <end position="468"/>
    </location>
</feature>
<dbReference type="AlphaFoldDB" id="A0A853ASJ6"/>
<evidence type="ECO:0000259" key="3">
    <source>
        <dbReference type="Pfam" id="PF23544"/>
    </source>
</evidence>
<dbReference type="PANTHER" id="PTHR47585">
    <property type="match status" value="1"/>
</dbReference>
<keyword evidence="5" id="KW-1185">Reference proteome</keyword>
<dbReference type="EMBL" id="JACCFJ010000001">
    <property type="protein sequence ID" value="NYI85180.1"/>
    <property type="molecule type" value="Genomic_DNA"/>
</dbReference>
<dbReference type="Pfam" id="PF23544">
    <property type="entry name" value="AtuA_ferredoxin"/>
    <property type="match status" value="1"/>
</dbReference>
<dbReference type="InterPro" id="IPR056362">
    <property type="entry name" value="AtuA-like_ferredoxin_dom"/>
</dbReference>
<evidence type="ECO:0000313" key="4">
    <source>
        <dbReference type="EMBL" id="NYI85180.1"/>
    </source>
</evidence>
<comment type="caution">
    <text evidence="4">The sequence shown here is derived from an EMBL/GenBank/DDBJ whole genome shotgun (WGS) entry which is preliminary data.</text>
</comment>
<proteinExistence type="predicted"/>
<evidence type="ECO:0000259" key="2">
    <source>
        <dbReference type="Pfam" id="PF07287"/>
    </source>
</evidence>
<dbReference type="PANTHER" id="PTHR47585:SF1">
    <property type="entry name" value="DUF1446 DOMAIN-CONTAINING PROTEIN"/>
    <property type="match status" value="1"/>
</dbReference>
<dbReference type="Proteomes" id="UP000587002">
    <property type="component" value="Unassembled WGS sequence"/>
</dbReference>
<dbReference type="InterPro" id="IPR010839">
    <property type="entry name" value="AtuA_N"/>
</dbReference>
<evidence type="ECO:0000313" key="5">
    <source>
        <dbReference type="Proteomes" id="UP000587002"/>
    </source>
</evidence>
<reference evidence="4 5" key="1">
    <citation type="submission" date="2020-07" db="EMBL/GenBank/DDBJ databases">
        <title>Sequencing the genomes of 1000 actinobacteria strains.</title>
        <authorList>
            <person name="Klenk H.-P."/>
        </authorList>
    </citation>
    <scope>NUCLEOTIDE SEQUENCE [LARGE SCALE GENOMIC DNA]</scope>
    <source>
        <strain evidence="4 5">DSM 44065</strain>
    </source>
</reference>
<dbReference type="RefSeq" id="WP_179722995.1">
    <property type="nucleotide sequence ID" value="NZ_BAABFH010000001.1"/>
</dbReference>
<feature type="domain" description="AtuA-like ferredoxin-fold" evidence="3">
    <location>
        <begin position="478"/>
        <end position="576"/>
    </location>
</feature>
<sequence length="591" mass="62779">MTRAIRIGGFSGYLGDRRSALDEAMAGAPCDVLIGDYLAEFTLAMLAARHRTDPSKGYVEYFLDQLRPHLGALAERGTKVVVNAGGFNPAGLAAAVRAMVTENGAPLRVAHVEGDNILSTVDDLLAAGHEMRSMDSGAPLADWGHRPIAANAYLGGWGIAAALRAGADVVVCGRVTDASLTAGPAAWWHDWRPDDWDRLAAAVVAGHVIECGPHAVGGNFSGFTQVPGMVRPGFPVAEIDADGTTVITKHPGDGGTVTVDTVTAQLVYEIQGPRYLNPDVTAHLDTVRLRQLAPDRVEISGATGSPPPPSTKVAMFAPIGHQIVVSVYATGLDVDEKVALVRAQAEALLEGVDAELDVTALGTAAEDPDRQWDATVQVRIMATAAEREPLARLSEGIGELFLSSIPGFFTDNAARQSSSPKPRIDYWPSLLAIDAVPHEVVLDDGTRIAVDPPPATEQPSQPTHPEPAPVALGETRRVPLGRLVHARSGDKGGNSNVGLWVADPKAWPWLRSLLSTEELRRLMPEAKDLDIVRHEFPHLRAVHFVLRGLLGTGGSSNLRVDPIGKAVGEFLRARHVDVPVELLERGPAAHG</sequence>
<evidence type="ECO:0000256" key="1">
    <source>
        <dbReference type="SAM" id="MobiDB-lite"/>
    </source>
</evidence>
<name>A0A853ASJ6_9PSEU</name>
<protein>
    <recommendedName>
        <fullName evidence="6">DUF1446 domain-containing protein</fullName>
    </recommendedName>
</protein>
<dbReference type="Pfam" id="PF07287">
    <property type="entry name" value="AtuA"/>
    <property type="match status" value="1"/>
</dbReference>
<gene>
    <name evidence="4" type="ORF">HNR68_003810</name>
</gene>
<accession>A0A853ASJ6</accession>
<organism evidence="4 5">
    <name type="scientific">Saccharopolyspora hordei</name>
    <dbReference type="NCBI Taxonomy" id="1838"/>
    <lineage>
        <taxon>Bacteria</taxon>
        <taxon>Bacillati</taxon>
        <taxon>Actinomycetota</taxon>
        <taxon>Actinomycetes</taxon>
        <taxon>Pseudonocardiales</taxon>
        <taxon>Pseudonocardiaceae</taxon>
        <taxon>Saccharopolyspora</taxon>
    </lineage>
</organism>
<evidence type="ECO:0008006" key="6">
    <source>
        <dbReference type="Google" id="ProtNLM"/>
    </source>
</evidence>
<feature type="domain" description="Acyclic terpene utilisation N-terminal" evidence="2">
    <location>
        <begin position="5"/>
        <end position="441"/>
    </location>
</feature>